<feature type="region of interest" description="Disordered" evidence="7">
    <location>
        <begin position="1"/>
        <end position="108"/>
    </location>
</feature>
<dbReference type="GO" id="GO:0000289">
    <property type="term" value="P:nuclear-transcribed mRNA poly(A) tail shortening"/>
    <property type="evidence" value="ECO:0007669"/>
    <property type="project" value="InterPro"/>
</dbReference>
<organism evidence="9 10">
    <name type="scientific">Galdieria yellowstonensis</name>
    <dbReference type="NCBI Taxonomy" id="3028027"/>
    <lineage>
        <taxon>Eukaryota</taxon>
        <taxon>Rhodophyta</taxon>
        <taxon>Bangiophyceae</taxon>
        <taxon>Galdieriales</taxon>
        <taxon>Galdieriaceae</taxon>
        <taxon>Galdieria</taxon>
    </lineage>
</organism>
<name>A0AAV9I717_9RHOD</name>
<evidence type="ECO:0000313" key="9">
    <source>
        <dbReference type="EMBL" id="KAK4522501.1"/>
    </source>
</evidence>
<dbReference type="Gene3D" id="1.10.510.10">
    <property type="entry name" value="Transferase(Phosphotransferase) domain 1"/>
    <property type="match status" value="1"/>
</dbReference>
<reference evidence="9 10" key="1">
    <citation type="submission" date="2022-07" db="EMBL/GenBank/DDBJ databases">
        <title>Genome-wide signatures of adaptation to extreme environments.</title>
        <authorList>
            <person name="Cho C.H."/>
            <person name="Yoon H.S."/>
        </authorList>
    </citation>
    <scope>NUCLEOTIDE SEQUENCE [LARGE SCALE GENOMIC DNA]</scope>
    <source>
        <strain evidence="9 10">108.79 E11</strain>
    </source>
</reference>
<feature type="compositionally biased region" description="Polar residues" evidence="7">
    <location>
        <begin position="86"/>
        <end position="108"/>
    </location>
</feature>
<dbReference type="InterPro" id="IPR030844">
    <property type="entry name" value="PAN3"/>
</dbReference>
<gene>
    <name evidence="9" type="ORF">GAYE_PCTG10G0391</name>
</gene>
<evidence type="ECO:0000256" key="1">
    <source>
        <dbReference type="ARBA" id="ARBA00004496"/>
    </source>
</evidence>
<protein>
    <recommendedName>
        <fullName evidence="8">Protein kinase domain-containing protein</fullName>
    </recommendedName>
</protein>
<evidence type="ECO:0000256" key="3">
    <source>
        <dbReference type="ARBA" id="ARBA00022664"/>
    </source>
</evidence>
<keyword evidence="5" id="KW-0067">ATP-binding</keyword>
<dbReference type="Gene3D" id="1.10.287.3700">
    <property type="match status" value="1"/>
</dbReference>
<keyword evidence="6" id="KW-0175">Coiled coil</keyword>
<dbReference type="GO" id="GO:0000932">
    <property type="term" value="C:P-body"/>
    <property type="evidence" value="ECO:0007669"/>
    <property type="project" value="TreeGrafter"/>
</dbReference>
<evidence type="ECO:0000256" key="5">
    <source>
        <dbReference type="ARBA" id="ARBA00022840"/>
    </source>
</evidence>
<dbReference type="GO" id="GO:0004672">
    <property type="term" value="F:protein kinase activity"/>
    <property type="evidence" value="ECO:0007669"/>
    <property type="project" value="InterPro"/>
</dbReference>
<dbReference type="Gene3D" id="1.20.5.5160">
    <property type="match status" value="1"/>
</dbReference>
<dbReference type="InterPro" id="IPR041332">
    <property type="entry name" value="Pan3_CK"/>
</dbReference>
<keyword evidence="4" id="KW-0547">Nucleotide-binding</keyword>
<evidence type="ECO:0000259" key="8">
    <source>
        <dbReference type="PROSITE" id="PS50011"/>
    </source>
</evidence>
<keyword evidence="10" id="KW-1185">Reference proteome</keyword>
<evidence type="ECO:0000313" key="10">
    <source>
        <dbReference type="Proteomes" id="UP001300502"/>
    </source>
</evidence>
<dbReference type="Proteomes" id="UP001300502">
    <property type="component" value="Unassembled WGS sequence"/>
</dbReference>
<accession>A0AAV9I717</accession>
<sequence>MGEEMEEVSKGIKSLRASAPEFTLQSGTGESAETLRSSFFTGLEGTAIQLEKASPEKAGSSRNPTFSVKPKNNPLEGSPSRDSGKKQSLNTSPSRQPRRSPVTQDNSKSCLTKDIFETSHSAESIKRKIENIFCSSQVSSNLPTAINQYHSLYQIEEKPSGVPGCLNYRSLSSSDGKVYLLRRVLGNSQFDSQFVIKCVERWKRVRHPSIVPLCEAFTTFAFTQGAANELVFVYPFYDNAHVFREVYLSNDMNMQLSPLPEKIIWTLFVQLTSSLDALHSAEMIAGESLSPNGILVVGTHRIRLNKCGVAETLSTDAVGSRSYSQHGLYFLNDFQRKKQEDVWRLMHLLFLLTLRSQASIVKNGVLQVGVSEALNVLQQTAIYSDDILNILAFLVDHYNRSLPVSVTQILSLVTPQIVYDYSHVWLHADRLEAELNRRLNASRLFRIISLFGFVLDWEDGSTNPQWSETEEKYILRLFFEYMFHPYSNERNRSFDLTHVVECLNRVDVGSDELMLLASKDSKSLLVVSYADIRFSLVKALSERGIRL</sequence>
<dbReference type="InterPro" id="IPR011009">
    <property type="entry name" value="Kinase-like_dom_sf"/>
</dbReference>
<comment type="caution">
    <text evidence="9">The sequence shown here is derived from an EMBL/GenBank/DDBJ whole genome shotgun (WGS) entry which is preliminary data.</text>
</comment>
<evidence type="ECO:0000256" key="4">
    <source>
        <dbReference type="ARBA" id="ARBA00022741"/>
    </source>
</evidence>
<evidence type="ECO:0000256" key="7">
    <source>
        <dbReference type="SAM" id="MobiDB-lite"/>
    </source>
</evidence>
<keyword evidence="3" id="KW-0507">mRNA processing</keyword>
<dbReference type="GO" id="GO:0008143">
    <property type="term" value="F:poly(A) binding"/>
    <property type="evidence" value="ECO:0007669"/>
    <property type="project" value="TreeGrafter"/>
</dbReference>
<dbReference type="SUPFAM" id="SSF56112">
    <property type="entry name" value="Protein kinase-like (PK-like)"/>
    <property type="match status" value="1"/>
</dbReference>
<dbReference type="InterPro" id="IPR000719">
    <property type="entry name" value="Prot_kinase_dom"/>
</dbReference>
<evidence type="ECO:0000256" key="2">
    <source>
        <dbReference type="ARBA" id="ARBA00022490"/>
    </source>
</evidence>
<dbReference type="PANTHER" id="PTHR12272:SF11">
    <property type="entry name" value="PAN2-PAN3 DEADENYLATION COMPLEX SUBUNIT PAN3"/>
    <property type="match status" value="1"/>
</dbReference>
<feature type="domain" description="Protein kinase" evidence="8">
    <location>
        <begin position="152"/>
        <end position="426"/>
    </location>
</feature>
<dbReference type="PROSITE" id="PS50011">
    <property type="entry name" value="PROTEIN_KINASE_DOM"/>
    <property type="match status" value="1"/>
</dbReference>
<proteinExistence type="predicted"/>
<dbReference type="EMBL" id="JANCYU010000006">
    <property type="protein sequence ID" value="KAK4522501.1"/>
    <property type="molecule type" value="Genomic_DNA"/>
</dbReference>
<dbReference type="GO" id="GO:0006397">
    <property type="term" value="P:mRNA processing"/>
    <property type="evidence" value="ECO:0007669"/>
    <property type="project" value="UniProtKB-KW"/>
</dbReference>
<dbReference type="Pfam" id="PF18101">
    <property type="entry name" value="Pan3_CK"/>
    <property type="match status" value="1"/>
</dbReference>
<feature type="compositionally biased region" description="Polar residues" evidence="7">
    <location>
        <begin position="23"/>
        <end position="40"/>
    </location>
</feature>
<evidence type="ECO:0000256" key="6">
    <source>
        <dbReference type="ARBA" id="ARBA00023054"/>
    </source>
</evidence>
<comment type="subcellular location">
    <subcellularLocation>
        <location evidence="1">Cytoplasm</location>
    </subcellularLocation>
</comment>
<keyword evidence="2" id="KW-0963">Cytoplasm</keyword>
<dbReference type="PANTHER" id="PTHR12272">
    <property type="entry name" value="DEADENYLATION COMPLEX SUBUNIT PAN3"/>
    <property type="match status" value="1"/>
</dbReference>
<dbReference type="GO" id="GO:0005524">
    <property type="term" value="F:ATP binding"/>
    <property type="evidence" value="ECO:0007669"/>
    <property type="project" value="UniProtKB-KW"/>
</dbReference>
<dbReference type="GO" id="GO:0031251">
    <property type="term" value="C:PAN complex"/>
    <property type="evidence" value="ECO:0007669"/>
    <property type="project" value="InterPro"/>
</dbReference>
<dbReference type="AlphaFoldDB" id="A0AAV9I717"/>